<dbReference type="InterPro" id="IPR011101">
    <property type="entry name" value="DUF5131"/>
</dbReference>
<protein>
    <submittedName>
        <fullName evidence="1">Uncharacterized protein</fullName>
    </submittedName>
</protein>
<dbReference type="EMBL" id="LAZR01005139">
    <property type="protein sequence ID" value="KKN02531.1"/>
    <property type="molecule type" value="Genomic_DNA"/>
</dbReference>
<reference evidence="1" key="1">
    <citation type="journal article" date="2015" name="Nature">
        <title>Complex archaea that bridge the gap between prokaryotes and eukaryotes.</title>
        <authorList>
            <person name="Spang A."/>
            <person name="Saw J.H."/>
            <person name="Jorgensen S.L."/>
            <person name="Zaremba-Niedzwiedzka K."/>
            <person name="Martijn J."/>
            <person name="Lind A.E."/>
            <person name="van Eijk R."/>
            <person name="Schleper C."/>
            <person name="Guy L."/>
            <person name="Ettema T.J."/>
        </authorList>
    </citation>
    <scope>NUCLEOTIDE SEQUENCE</scope>
</reference>
<evidence type="ECO:0000313" key="1">
    <source>
        <dbReference type="EMBL" id="KKN02531.1"/>
    </source>
</evidence>
<organism evidence="1">
    <name type="scientific">marine sediment metagenome</name>
    <dbReference type="NCBI Taxonomy" id="412755"/>
    <lineage>
        <taxon>unclassified sequences</taxon>
        <taxon>metagenomes</taxon>
        <taxon>ecological metagenomes</taxon>
    </lineage>
</organism>
<dbReference type="AlphaFoldDB" id="A0A0F9PN84"/>
<gene>
    <name evidence="1" type="ORF">LCGC14_1116770</name>
</gene>
<comment type="caution">
    <text evidence="1">The sequence shown here is derived from an EMBL/GenBank/DDBJ whole genome shotgun (WGS) entry which is preliminary data.</text>
</comment>
<accession>A0A0F9PN84</accession>
<dbReference type="Pfam" id="PF07505">
    <property type="entry name" value="DUF5131"/>
    <property type="match status" value="1"/>
</dbReference>
<name>A0A0F9PN84_9ZZZZ</name>
<proteinExistence type="predicted"/>
<sequence length="284" mass="32391">MGRITNIAWTAVPVGLAGHERCPTPGCRAELFIVDGVQYHPGATHNPWWGCVKIGPECAHCYACAFDHRLAGGHWGKDAPRRFFGAKHWDEPRRLNRHAEQLGVRLRVFCASMADVFEDRPDLVTHRSRLWTLIQDTPHLDWLLLTKRPENFSRMLPWHTEQDSYPDIIPPWPNVWLGVTAGTQETADELIPILLDTPAALRFVSYEPALEAVDFSRFMSGIDWLIAGSESGPKARPAELDWYRAARDQCDRGDVPFVLKQFADRDRKIPLPLLDGRQHFAFPR</sequence>